<accession>A0ABV5WWC3</accession>
<dbReference type="RefSeq" id="WP_137641669.1">
    <property type="nucleotide sequence ID" value="NZ_BJEA01000001.1"/>
</dbReference>
<proteinExistence type="predicted"/>
<comment type="caution">
    <text evidence="1">The sequence shown here is derived from an EMBL/GenBank/DDBJ whole genome shotgun (WGS) entry which is preliminary data.</text>
</comment>
<reference evidence="1 2" key="1">
    <citation type="submission" date="2024-09" db="EMBL/GenBank/DDBJ databases">
        <authorList>
            <person name="Sun Q."/>
            <person name="Mori K."/>
        </authorList>
    </citation>
    <scope>NUCLEOTIDE SEQUENCE [LARGE SCALE GENOMIC DNA]</scope>
    <source>
        <strain evidence="1 2">TBRC 4576</strain>
    </source>
</reference>
<name>A0ABV5WWC3_9LACO</name>
<gene>
    <name evidence="1" type="ORF">ACFFLI_08855</name>
</gene>
<dbReference type="EMBL" id="JBHLZY010000020">
    <property type="protein sequence ID" value="MFB9769966.1"/>
    <property type="molecule type" value="Genomic_DNA"/>
</dbReference>
<protein>
    <submittedName>
        <fullName evidence="1">Uncharacterized protein</fullName>
    </submittedName>
</protein>
<keyword evidence="2" id="KW-1185">Reference proteome</keyword>
<dbReference type="Proteomes" id="UP001589691">
    <property type="component" value="Unassembled WGS sequence"/>
</dbReference>
<evidence type="ECO:0000313" key="1">
    <source>
        <dbReference type="EMBL" id="MFB9769966.1"/>
    </source>
</evidence>
<sequence length="108" mass="12397">MNTDLDQQLTDFSLYERAILMYCVRHYFTSSHYTTRLPLAEMLPDLALIFDQNTQLPGLQHLMALTTPTKAGSTRVFKALTYDQARRELVAEFNPDADLKAVQTRVDN</sequence>
<organism evidence="1 2">
    <name type="scientific">Lactiplantibacillus modestisalitolerans</name>
    <dbReference type="NCBI Taxonomy" id="1457219"/>
    <lineage>
        <taxon>Bacteria</taxon>
        <taxon>Bacillati</taxon>
        <taxon>Bacillota</taxon>
        <taxon>Bacilli</taxon>
        <taxon>Lactobacillales</taxon>
        <taxon>Lactobacillaceae</taxon>
        <taxon>Lactiplantibacillus</taxon>
    </lineage>
</organism>
<evidence type="ECO:0000313" key="2">
    <source>
        <dbReference type="Proteomes" id="UP001589691"/>
    </source>
</evidence>